<evidence type="ECO:0000256" key="6">
    <source>
        <dbReference type="ARBA" id="ARBA00023239"/>
    </source>
</evidence>
<dbReference type="NCBIfam" id="NF004885">
    <property type="entry name" value="PRK06246.1"/>
    <property type="match status" value="1"/>
</dbReference>
<proteinExistence type="inferred from homology"/>
<evidence type="ECO:0000256" key="1">
    <source>
        <dbReference type="ARBA" id="ARBA00008876"/>
    </source>
</evidence>
<sequence length="280" mass="29462">MRELSAARITEAVARLCIEANTCLPASAEAALRAAREAESWPAARGILEDLCSNLDIARATRLPICQDTGLVTVFLELGQDVHISGGGLDEAVQEGVRRGYAEGYLRKSVVRDPLRRVNTGDNTPAALKLRIVPGEGVRITVSPKGAGSENMCRIKMLTPAEGEEGVRRFVVDTVLSAGGNPCPPTVVGVGIGGGFDTVAAIAREALLRPVGEPNADGYYAAMERELLAEINASGLGPQGLGGRMTALAVHIEVRPTHIAMLPAAVCICCHADRHAEVEL</sequence>
<dbReference type="EC" id="4.2.1.2" evidence="8"/>
<comment type="caution">
    <text evidence="8">The sequence shown here is derived from an EMBL/GenBank/DDBJ whole genome shotgun (WGS) entry which is preliminary data.</text>
</comment>
<evidence type="ECO:0000256" key="3">
    <source>
        <dbReference type="ARBA" id="ARBA00022723"/>
    </source>
</evidence>
<evidence type="ECO:0000313" key="9">
    <source>
        <dbReference type="Proteomes" id="UP000824262"/>
    </source>
</evidence>
<dbReference type="PANTHER" id="PTHR30389">
    <property type="entry name" value="FUMARATE HYDRATASE-RELATED"/>
    <property type="match status" value="1"/>
</dbReference>
<dbReference type="PANTHER" id="PTHR30389:SF17">
    <property type="entry name" value="L(+)-TARTRATE DEHYDRATASE SUBUNIT ALPHA-RELATED"/>
    <property type="match status" value="1"/>
</dbReference>
<accession>A0A9D0ZDF6</accession>
<organism evidence="8 9">
    <name type="scientific">Candidatus Scatomorpha intestinavium</name>
    <dbReference type="NCBI Taxonomy" id="2840922"/>
    <lineage>
        <taxon>Bacteria</taxon>
        <taxon>Bacillati</taxon>
        <taxon>Bacillota</taxon>
        <taxon>Clostridia</taxon>
        <taxon>Eubacteriales</taxon>
        <taxon>Candidatus Scatomorpha</taxon>
    </lineage>
</organism>
<dbReference type="InterPro" id="IPR004646">
    <property type="entry name" value="Fe-S_hydro-lyase_TtdA-typ_cat"/>
</dbReference>
<keyword evidence="4" id="KW-0408">Iron</keyword>
<dbReference type="Proteomes" id="UP000824262">
    <property type="component" value="Unassembled WGS sequence"/>
</dbReference>
<gene>
    <name evidence="8" type="ORF">IAB77_04145</name>
</gene>
<evidence type="ECO:0000313" key="8">
    <source>
        <dbReference type="EMBL" id="HIQ78433.1"/>
    </source>
</evidence>
<dbReference type="GO" id="GO:0051539">
    <property type="term" value="F:4 iron, 4 sulfur cluster binding"/>
    <property type="evidence" value="ECO:0007669"/>
    <property type="project" value="UniProtKB-KW"/>
</dbReference>
<reference evidence="8" key="1">
    <citation type="submission" date="2020-10" db="EMBL/GenBank/DDBJ databases">
        <authorList>
            <person name="Gilroy R."/>
        </authorList>
    </citation>
    <scope>NUCLEOTIDE SEQUENCE</scope>
    <source>
        <strain evidence="8">ChiBcolR7-354</strain>
    </source>
</reference>
<name>A0A9D0ZDF6_9FIRM</name>
<keyword evidence="5" id="KW-0411">Iron-sulfur</keyword>
<reference evidence="8" key="2">
    <citation type="journal article" date="2021" name="PeerJ">
        <title>Extensive microbial diversity within the chicken gut microbiome revealed by metagenomics and culture.</title>
        <authorList>
            <person name="Gilroy R."/>
            <person name="Ravi A."/>
            <person name="Getino M."/>
            <person name="Pursley I."/>
            <person name="Horton D.L."/>
            <person name="Alikhan N.F."/>
            <person name="Baker D."/>
            <person name="Gharbi K."/>
            <person name="Hall N."/>
            <person name="Watson M."/>
            <person name="Adriaenssens E.M."/>
            <person name="Foster-Nyarko E."/>
            <person name="Jarju S."/>
            <person name="Secka A."/>
            <person name="Antonio M."/>
            <person name="Oren A."/>
            <person name="Chaudhuri R.R."/>
            <person name="La Ragione R."/>
            <person name="Hildebrand F."/>
            <person name="Pallen M.J."/>
        </authorList>
    </citation>
    <scope>NUCLEOTIDE SEQUENCE</scope>
    <source>
        <strain evidence="8">ChiBcolR7-354</strain>
    </source>
</reference>
<dbReference type="NCBIfam" id="TIGR00722">
    <property type="entry name" value="ttdA_fumA_fumB"/>
    <property type="match status" value="1"/>
</dbReference>
<evidence type="ECO:0000256" key="5">
    <source>
        <dbReference type="ARBA" id="ARBA00023014"/>
    </source>
</evidence>
<evidence type="ECO:0000259" key="7">
    <source>
        <dbReference type="Pfam" id="PF05681"/>
    </source>
</evidence>
<dbReference type="EMBL" id="DVGA01000042">
    <property type="protein sequence ID" value="HIQ78433.1"/>
    <property type="molecule type" value="Genomic_DNA"/>
</dbReference>
<dbReference type="GO" id="GO:0004333">
    <property type="term" value="F:fumarate hydratase activity"/>
    <property type="evidence" value="ECO:0007669"/>
    <property type="project" value="UniProtKB-EC"/>
</dbReference>
<evidence type="ECO:0000256" key="4">
    <source>
        <dbReference type="ARBA" id="ARBA00023004"/>
    </source>
</evidence>
<keyword evidence="6 8" id="KW-0456">Lyase</keyword>
<protein>
    <submittedName>
        <fullName evidence="8">Fumarate hydratase</fullName>
        <ecNumber evidence="8">4.2.1.2</ecNumber>
    </submittedName>
</protein>
<dbReference type="Pfam" id="PF05681">
    <property type="entry name" value="Fumerase"/>
    <property type="match status" value="1"/>
</dbReference>
<keyword evidence="3" id="KW-0479">Metal-binding</keyword>
<keyword evidence="2" id="KW-0004">4Fe-4S</keyword>
<dbReference type="InterPro" id="IPR051208">
    <property type="entry name" value="Class-I_Fumarase/Tartrate_DH"/>
</dbReference>
<comment type="similarity">
    <text evidence="1">Belongs to the class-I fumarase family.</text>
</comment>
<dbReference type="AlphaFoldDB" id="A0A9D0ZDF6"/>
<dbReference type="GO" id="GO:0046872">
    <property type="term" value="F:metal ion binding"/>
    <property type="evidence" value="ECO:0007669"/>
    <property type="project" value="UniProtKB-KW"/>
</dbReference>
<feature type="domain" description="Fe-S hydro-lyase tartrate dehydratase alpha-type catalytic" evidence="7">
    <location>
        <begin position="10"/>
        <end position="278"/>
    </location>
</feature>
<evidence type="ECO:0000256" key="2">
    <source>
        <dbReference type="ARBA" id="ARBA00022485"/>
    </source>
</evidence>